<dbReference type="SUPFAM" id="SSF53474">
    <property type="entry name" value="alpha/beta-Hydrolases"/>
    <property type="match status" value="1"/>
</dbReference>
<sequence>MRFRVLVAAAAAVTVVGTGVSLVAPAASAAPINSAAKAPDGSYIEKVEPLGDRKLQLEVHSTAMDRTFPVLVDLPADNSVPRPTLYLVNGGGGGVDGNASWDQKTDAKQFLADKNVNVVELIGGRWSYFADWRATDPVLGVNKWQTFYTEELPPIIDAALGTNGKNSIAGYSMAGTSVLMLAITKPGLFQNVGAYSGCAQTSDPIGQKFVQTTVETWGGGNPDNMWGPADNPLWRANDPVLHADKLRGTNLWVAAGGGLPGAHDAPGDPFIMGDDKYNPISVANHVVVGGIIEAAMSACSHNLQNRLNQLGIPATFDLPPTGTHTWGYWQDDLKQSWPVLSKDLY</sequence>
<dbReference type="EMBL" id="CP109441">
    <property type="protein sequence ID" value="WUV49879.1"/>
    <property type="molecule type" value="Genomic_DNA"/>
</dbReference>
<organism evidence="2 3">
    <name type="scientific">Nocardia vinacea</name>
    <dbReference type="NCBI Taxonomy" id="96468"/>
    <lineage>
        <taxon>Bacteria</taxon>
        <taxon>Bacillati</taxon>
        <taxon>Actinomycetota</taxon>
        <taxon>Actinomycetes</taxon>
        <taxon>Mycobacteriales</taxon>
        <taxon>Nocardiaceae</taxon>
        <taxon>Nocardia</taxon>
    </lineage>
</organism>
<protein>
    <submittedName>
        <fullName evidence="2">Esterase family protein</fullName>
    </submittedName>
</protein>
<feature type="chain" id="PRO_5046409815" evidence="1">
    <location>
        <begin position="30"/>
        <end position="345"/>
    </location>
</feature>
<dbReference type="PANTHER" id="PTHR48098">
    <property type="entry name" value="ENTEROCHELIN ESTERASE-RELATED"/>
    <property type="match status" value="1"/>
</dbReference>
<feature type="signal peptide" evidence="1">
    <location>
        <begin position="1"/>
        <end position="29"/>
    </location>
</feature>
<dbReference type="Proteomes" id="UP001432062">
    <property type="component" value="Chromosome"/>
</dbReference>
<reference evidence="2" key="1">
    <citation type="submission" date="2022-10" db="EMBL/GenBank/DDBJ databases">
        <title>The complete genomes of actinobacterial strains from the NBC collection.</title>
        <authorList>
            <person name="Joergensen T.S."/>
            <person name="Alvarez Arevalo M."/>
            <person name="Sterndorff E.B."/>
            <person name="Faurdal D."/>
            <person name="Vuksanovic O."/>
            <person name="Mourched A.-S."/>
            <person name="Charusanti P."/>
            <person name="Shaw S."/>
            <person name="Blin K."/>
            <person name="Weber T."/>
        </authorList>
    </citation>
    <scope>NUCLEOTIDE SEQUENCE</scope>
    <source>
        <strain evidence="2">NBC_01482</strain>
    </source>
</reference>
<gene>
    <name evidence="2" type="ORF">OG563_17810</name>
</gene>
<keyword evidence="3" id="KW-1185">Reference proteome</keyword>
<name>A0ABZ1Z7E7_9NOCA</name>
<dbReference type="PANTHER" id="PTHR48098:SF1">
    <property type="entry name" value="DIACYLGLYCEROL ACYLTRANSFERASE_MYCOLYLTRANSFERASE AG85A"/>
    <property type="match status" value="1"/>
</dbReference>
<proteinExistence type="predicted"/>
<dbReference type="RefSeq" id="WP_327094614.1">
    <property type="nucleotide sequence ID" value="NZ_CP109149.1"/>
</dbReference>
<evidence type="ECO:0000256" key="1">
    <source>
        <dbReference type="SAM" id="SignalP"/>
    </source>
</evidence>
<dbReference type="Pfam" id="PF00756">
    <property type="entry name" value="Esterase"/>
    <property type="match status" value="1"/>
</dbReference>
<dbReference type="InterPro" id="IPR050583">
    <property type="entry name" value="Mycobacterial_A85_antigen"/>
</dbReference>
<accession>A0ABZ1Z7E7</accession>
<dbReference type="InterPro" id="IPR029058">
    <property type="entry name" value="AB_hydrolase_fold"/>
</dbReference>
<keyword evidence="1" id="KW-0732">Signal</keyword>
<evidence type="ECO:0000313" key="2">
    <source>
        <dbReference type="EMBL" id="WUV49879.1"/>
    </source>
</evidence>
<dbReference type="InterPro" id="IPR000801">
    <property type="entry name" value="Esterase-like"/>
</dbReference>
<dbReference type="Gene3D" id="3.40.50.1820">
    <property type="entry name" value="alpha/beta hydrolase"/>
    <property type="match status" value="1"/>
</dbReference>
<evidence type="ECO:0000313" key="3">
    <source>
        <dbReference type="Proteomes" id="UP001432062"/>
    </source>
</evidence>